<dbReference type="AlphaFoldDB" id="R7SEH1"/>
<protein>
    <recommendedName>
        <fullName evidence="1">Ubiquitin-like domain-containing protein</fullName>
    </recommendedName>
</protein>
<dbReference type="InterPro" id="IPR029071">
    <property type="entry name" value="Ubiquitin-like_domsf"/>
</dbReference>
<dbReference type="EMBL" id="JH711593">
    <property type="protein sequence ID" value="EIW74235.1"/>
    <property type="molecule type" value="Genomic_DNA"/>
</dbReference>
<evidence type="ECO:0000313" key="3">
    <source>
        <dbReference type="Proteomes" id="UP000053558"/>
    </source>
</evidence>
<proteinExistence type="predicted"/>
<dbReference type="RefSeq" id="XP_007775595.1">
    <property type="nucleotide sequence ID" value="XM_007777405.1"/>
</dbReference>
<name>R7SEH1_CONPW</name>
<evidence type="ECO:0000313" key="2">
    <source>
        <dbReference type="EMBL" id="EIW74235.1"/>
    </source>
</evidence>
<organism evidence="2 3">
    <name type="scientific">Coniophora puteana (strain RWD-64-598)</name>
    <name type="common">Brown rot fungus</name>
    <dbReference type="NCBI Taxonomy" id="741705"/>
    <lineage>
        <taxon>Eukaryota</taxon>
        <taxon>Fungi</taxon>
        <taxon>Dikarya</taxon>
        <taxon>Basidiomycota</taxon>
        <taxon>Agaricomycotina</taxon>
        <taxon>Agaricomycetes</taxon>
        <taxon>Agaricomycetidae</taxon>
        <taxon>Boletales</taxon>
        <taxon>Coniophorineae</taxon>
        <taxon>Coniophoraceae</taxon>
        <taxon>Coniophora</taxon>
    </lineage>
</organism>
<dbReference type="SUPFAM" id="SSF54236">
    <property type="entry name" value="Ubiquitin-like"/>
    <property type="match status" value="1"/>
</dbReference>
<sequence>MSRTTCLARLMDRAAGVFRIERQAVRFVYEGILLQGSETPERLNMQEEDVIDLVVAQSGGGC</sequence>
<dbReference type="GeneID" id="19204256"/>
<keyword evidence="3" id="KW-1185">Reference proteome</keyword>
<dbReference type="InterPro" id="IPR000626">
    <property type="entry name" value="Ubiquitin-like_dom"/>
</dbReference>
<dbReference type="Proteomes" id="UP000053558">
    <property type="component" value="Unassembled WGS sequence"/>
</dbReference>
<dbReference type="KEGG" id="cput:CONPUDRAFT_160281"/>
<accession>R7SEH1</accession>
<dbReference type="Gene3D" id="3.10.20.90">
    <property type="entry name" value="Phosphatidylinositol 3-kinase Catalytic Subunit, Chain A, domain 1"/>
    <property type="match status" value="1"/>
</dbReference>
<feature type="domain" description="Ubiquitin-like" evidence="1">
    <location>
        <begin position="1"/>
        <end position="60"/>
    </location>
</feature>
<evidence type="ECO:0000259" key="1">
    <source>
        <dbReference type="PROSITE" id="PS50053"/>
    </source>
</evidence>
<dbReference type="Pfam" id="PF00240">
    <property type="entry name" value="ubiquitin"/>
    <property type="match status" value="1"/>
</dbReference>
<reference evidence="3" key="1">
    <citation type="journal article" date="2012" name="Science">
        <title>The Paleozoic origin of enzymatic lignin decomposition reconstructed from 31 fungal genomes.</title>
        <authorList>
            <person name="Floudas D."/>
            <person name="Binder M."/>
            <person name="Riley R."/>
            <person name="Barry K."/>
            <person name="Blanchette R.A."/>
            <person name="Henrissat B."/>
            <person name="Martinez A.T."/>
            <person name="Otillar R."/>
            <person name="Spatafora J.W."/>
            <person name="Yadav J.S."/>
            <person name="Aerts A."/>
            <person name="Benoit I."/>
            <person name="Boyd A."/>
            <person name="Carlson A."/>
            <person name="Copeland A."/>
            <person name="Coutinho P.M."/>
            <person name="de Vries R.P."/>
            <person name="Ferreira P."/>
            <person name="Findley K."/>
            <person name="Foster B."/>
            <person name="Gaskell J."/>
            <person name="Glotzer D."/>
            <person name="Gorecki P."/>
            <person name="Heitman J."/>
            <person name="Hesse C."/>
            <person name="Hori C."/>
            <person name="Igarashi K."/>
            <person name="Jurgens J.A."/>
            <person name="Kallen N."/>
            <person name="Kersten P."/>
            <person name="Kohler A."/>
            <person name="Kuees U."/>
            <person name="Kumar T.K.A."/>
            <person name="Kuo A."/>
            <person name="LaButti K."/>
            <person name="Larrondo L.F."/>
            <person name="Lindquist E."/>
            <person name="Ling A."/>
            <person name="Lombard V."/>
            <person name="Lucas S."/>
            <person name="Lundell T."/>
            <person name="Martin R."/>
            <person name="McLaughlin D.J."/>
            <person name="Morgenstern I."/>
            <person name="Morin E."/>
            <person name="Murat C."/>
            <person name="Nagy L.G."/>
            <person name="Nolan M."/>
            <person name="Ohm R.A."/>
            <person name="Patyshakuliyeva A."/>
            <person name="Rokas A."/>
            <person name="Ruiz-Duenas F.J."/>
            <person name="Sabat G."/>
            <person name="Salamov A."/>
            <person name="Samejima M."/>
            <person name="Schmutz J."/>
            <person name="Slot J.C."/>
            <person name="St John F."/>
            <person name="Stenlid J."/>
            <person name="Sun H."/>
            <person name="Sun S."/>
            <person name="Syed K."/>
            <person name="Tsang A."/>
            <person name="Wiebenga A."/>
            <person name="Young D."/>
            <person name="Pisabarro A."/>
            <person name="Eastwood D.C."/>
            <person name="Martin F."/>
            <person name="Cullen D."/>
            <person name="Grigoriev I.V."/>
            <person name="Hibbett D.S."/>
        </authorList>
    </citation>
    <scope>NUCLEOTIDE SEQUENCE [LARGE SCALE GENOMIC DNA]</scope>
    <source>
        <strain evidence="3">RWD-64-598 SS2</strain>
    </source>
</reference>
<dbReference type="CDD" id="cd01763">
    <property type="entry name" value="Ubl_SUMO_like"/>
    <property type="match status" value="1"/>
</dbReference>
<dbReference type="OrthoDB" id="442921at2759"/>
<dbReference type="PROSITE" id="PS50053">
    <property type="entry name" value="UBIQUITIN_2"/>
    <property type="match status" value="1"/>
</dbReference>
<gene>
    <name evidence="2" type="ORF">CONPUDRAFT_160281</name>
</gene>